<keyword evidence="5" id="KW-0472">Membrane</keyword>
<keyword evidence="2" id="KW-1003">Cell membrane</keyword>
<evidence type="ECO:0000256" key="4">
    <source>
        <dbReference type="ARBA" id="ARBA00022989"/>
    </source>
</evidence>
<reference evidence="8 9" key="1">
    <citation type="journal article" date="2007" name="PLoS Genet.">
        <title>Patterns and implications of gene gain and loss in the evolution of Prochlorococcus.</title>
        <authorList>
            <person name="Kettler G.C."/>
            <person name="Martiny A.C."/>
            <person name="Huang K."/>
            <person name="Zucker J."/>
            <person name="Coleman M.L."/>
            <person name="Rodrigue S."/>
            <person name="Chen F."/>
            <person name="Lapidus A."/>
            <person name="Ferriera S."/>
            <person name="Johnson J."/>
            <person name="Steglich C."/>
            <person name="Church G.M."/>
            <person name="Richardson P."/>
            <person name="Chisholm S.W."/>
        </authorList>
    </citation>
    <scope>NUCLEOTIDE SEQUENCE [LARGE SCALE GENOMIC DNA]</scope>
    <source>
        <strain evidence="8 9">MIT 9303</strain>
    </source>
</reference>
<dbReference type="SMART" id="SM01204">
    <property type="entry name" value="FIST_C"/>
    <property type="match status" value="1"/>
</dbReference>
<feature type="domain" description="FIST C-domain" evidence="7">
    <location>
        <begin position="249"/>
        <end position="398"/>
    </location>
</feature>
<dbReference type="BioCyc" id="PMAR59922:G1G80-2133-MONOMER"/>
<dbReference type="PANTHER" id="PTHR14939">
    <property type="entry name" value="F-BOX ONLY PROTEIN 22"/>
    <property type="match status" value="1"/>
</dbReference>
<dbReference type="RefSeq" id="WP_011827023.1">
    <property type="nucleotide sequence ID" value="NC_008820.1"/>
</dbReference>
<evidence type="ECO:0000256" key="5">
    <source>
        <dbReference type="ARBA" id="ARBA00023136"/>
    </source>
</evidence>
<evidence type="ECO:0000256" key="3">
    <source>
        <dbReference type="ARBA" id="ARBA00022692"/>
    </source>
</evidence>
<evidence type="ECO:0000256" key="1">
    <source>
        <dbReference type="ARBA" id="ARBA00004651"/>
    </source>
</evidence>
<sequence length="429" mass="45687">MEPFSPLNWFRRSSSQASCRTALSSQPSLEAAVNEVAAALAGGSSADLALVFASTHYASDLPRLLPLLQRRLKATHWLGCAGGGVIGTTAKGNASELEKEPALSITMLQLPGAILKPFCLETQSLPDLDGPAQHWQQWVGADPFNARSMLLLVDPSSPSINDLISGLDYAYPTTTKLGGIAGPHNAPHGSLFFDDRVVMGAVGCSFGGDWNLEVVVAQGCKPIGPVFAIEQVQKNILLELSHENQRDSPMACLQRVLDDLSEEEREMVRHSLFLGIERRDLVLTGTGAPQPQGAFLVRNLIGVDPKNGAVAVAEQIRAGQNVQFQLREAEASRQESEQLLGAARERSTSPPLFGLLMACLGRGHGLYGVPNGDVHIARKLMAELPIAGVFCNGEIGPAGGVGATHIHGYTACWGLLRHDPSASEPAKSF</sequence>
<dbReference type="PANTHER" id="PTHR14939:SF5">
    <property type="entry name" value="F-BOX ONLY PROTEIN 22"/>
    <property type="match status" value="1"/>
</dbReference>
<dbReference type="Proteomes" id="UP000002274">
    <property type="component" value="Chromosome"/>
</dbReference>
<dbReference type="InterPro" id="IPR019494">
    <property type="entry name" value="FIST_C"/>
</dbReference>
<dbReference type="PIRSF" id="PIRSF018953">
    <property type="entry name" value="UCP018953"/>
    <property type="match status" value="1"/>
</dbReference>
<comment type="subcellular location">
    <subcellularLocation>
        <location evidence="1">Cell membrane</location>
        <topology evidence="1">Multi-pass membrane protein</topology>
    </subcellularLocation>
</comment>
<feature type="domain" description="FIST" evidence="6">
    <location>
        <begin position="45"/>
        <end position="244"/>
    </location>
</feature>
<keyword evidence="3" id="KW-0812">Transmembrane</keyword>
<dbReference type="GO" id="GO:0005886">
    <property type="term" value="C:plasma membrane"/>
    <property type="evidence" value="ECO:0007669"/>
    <property type="project" value="UniProtKB-SubCell"/>
</dbReference>
<evidence type="ECO:0000256" key="2">
    <source>
        <dbReference type="ARBA" id="ARBA00022475"/>
    </source>
</evidence>
<dbReference type="InterPro" id="IPR013702">
    <property type="entry name" value="FIST_domain_N"/>
</dbReference>
<dbReference type="SMART" id="SM00897">
    <property type="entry name" value="FIST"/>
    <property type="match status" value="1"/>
</dbReference>
<proteinExistence type="predicted"/>
<evidence type="ECO:0000313" key="8">
    <source>
        <dbReference type="EMBL" id="ABM79169.1"/>
    </source>
</evidence>
<dbReference type="InterPro" id="IPR016741">
    <property type="entry name" value="UCP018953"/>
</dbReference>
<gene>
    <name evidence="8" type="ordered locus">P9303_24381</name>
</gene>
<dbReference type="AlphaFoldDB" id="A2CCF9"/>
<dbReference type="HOGENOM" id="CLU_055814_0_0_3"/>
<dbReference type="KEGG" id="pmf:P9303_24381"/>
<keyword evidence="4" id="KW-1133">Transmembrane helix</keyword>
<protein>
    <submittedName>
        <fullName evidence="8">Uncharacterized protein conserved in bacteria</fullName>
    </submittedName>
</protein>
<name>A2CCF9_PROM3</name>
<accession>A2CCF9</accession>
<evidence type="ECO:0000259" key="6">
    <source>
        <dbReference type="SMART" id="SM00897"/>
    </source>
</evidence>
<dbReference type="STRING" id="59922.P9303_24381"/>
<dbReference type="Pfam" id="PF08495">
    <property type="entry name" value="FIST"/>
    <property type="match status" value="1"/>
</dbReference>
<evidence type="ECO:0000259" key="7">
    <source>
        <dbReference type="SMART" id="SM01204"/>
    </source>
</evidence>
<organism evidence="8 9">
    <name type="scientific">Prochlorococcus marinus (strain MIT 9303)</name>
    <dbReference type="NCBI Taxonomy" id="59922"/>
    <lineage>
        <taxon>Bacteria</taxon>
        <taxon>Bacillati</taxon>
        <taxon>Cyanobacteriota</taxon>
        <taxon>Cyanophyceae</taxon>
        <taxon>Synechococcales</taxon>
        <taxon>Prochlorococcaceae</taxon>
        <taxon>Prochlorococcus</taxon>
    </lineage>
</organism>
<dbReference type="EMBL" id="CP000554">
    <property type="protein sequence ID" value="ABM79169.1"/>
    <property type="molecule type" value="Genomic_DNA"/>
</dbReference>
<evidence type="ECO:0000313" key="9">
    <source>
        <dbReference type="Proteomes" id="UP000002274"/>
    </source>
</evidence>
<dbReference type="Pfam" id="PF10442">
    <property type="entry name" value="FIST_C"/>
    <property type="match status" value="1"/>
</dbReference>